<accession>A0A7S0HIE7</accession>
<feature type="domain" description="B30.2/SPRY" evidence="2">
    <location>
        <begin position="1"/>
        <end position="179"/>
    </location>
</feature>
<sequence>MEGDCCEESGPTEVNTSTISHLVKVNKDKLTVMYNGKANHRMDVGSVQANRPFSRSSLVGYFEMTVLNAGTRGCMSIGLASSDFKNTGHPGWEPGSYGYHGDDGKKYCHSSRGEPYASKFGSEDVVGCGFNFASREIFFTKNGKSLGVAFINPDDSYFPTVGLHSEGEQIRLNFGEDPQLPFMYPLHLLLREEREKIAATVSNIPMSVMDINQLVANFLRHEGYLESLASFEQCAMLPQGEKKWSSSENEMKRSAIRQLIIQGNMEEAEGTIRERFPSVLEKNLRAKAFINSQKFIEMLLAEQQDDAIMFARENLSKILHESSTDSQMSESGAEEKEGPLRDPEIVSYLQEVIGLLAYEDPASSPLAHLLSSEHRKKVADVVNTAILEQDNVGSRSDLETLLKQLVACQDTLRRMKGGRGPKFVLEEAIRK</sequence>
<dbReference type="InterPro" id="IPR044736">
    <property type="entry name" value="Gid1/RanBPM/SPLA_SPRY"/>
</dbReference>
<dbReference type="InterPro" id="IPR006594">
    <property type="entry name" value="LisH"/>
</dbReference>
<dbReference type="AlphaFoldDB" id="A0A7S0HIE7"/>
<proteinExistence type="predicted"/>
<dbReference type="SMART" id="SM00449">
    <property type="entry name" value="SPRY"/>
    <property type="match status" value="1"/>
</dbReference>
<dbReference type="InterPro" id="IPR050618">
    <property type="entry name" value="Ubq-SigPath_Reg"/>
</dbReference>
<dbReference type="InterPro" id="IPR043136">
    <property type="entry name" value="B30.2/SPRY_sf"/>
</dbReference>
<dbReference type="InterPro" id="IPR013144">
    <property type="entry name" value="CRA_dom"/>
</dbReference>
<dbReference type="SMART" id="SM00757">
    <property type="entry name" value="CRA"/>
    <property type="match status" value="1"/>
</dbReference>
<evidence type="ECO:0000259" key="2">
    <source>
        <dbReference type="PROSITE" id="PS50188"/>
    </source>
</evidence>
<feature type="region of interest" description="Disordered" evidence="1">
    <location>
        <begin position="321"/>
        <end position="340"/>
    </location>
</feature>
<dbReference type="PANTHER" id="PTHR12864">
    <property type="entry name" value="RAN BINDING PROTEIN 9-RELATED"/>
    <property type="match status" value="1"/>
</dbReference>
<organism evidence="3">
    <name type="scientific">Hanusia phi</name>
    <dbReference type="NCBI Taxonomy" id="3032"/>
    <lineage>
        <taxon>Eukaryota</taxon>
        <taxon>Cryptophyceae</taxon>
        <taxon>Pyrenomonadales</taxon>
        <taxon>Geminigeraceae</taxon>
        <taxon>Hanusia</taxon>
    </lineage>
</organism>
<evidence type="ECO:0000313" key="3">
    <source>
        <dbReference type="EMBL" id="CAD8483957.1"/>
    </source>
</evidence>
<protein>
    <recommendedName>
        <fullName evidence="2">B30.2/SPRY domain-containing protein</fullName>
    </recommendedName>
</protein>
<dbReference type="PROSITE" id="PS50896">
    <property type="entry name" value="LISH"/>
    <property type="match status" value="1"/>
</dbReference>
<dbReference type="Pfam" id="PF00622">
    <property type="entry name" value="SPRY"/>
    <property type="match status" value="1"/>
</dbReference>
<dbReference type="EMBL" id="HBEO01015282">
    <property type="protein sequence ID" value="CAD8483957.1"/>
    <property type="molecule type" value="Transcribed_RNA"/>
</dbReference>
<evidence type="ECO:0000256" key="1">
    <source>
        <dbReference type="SAM" id="MobiDB-lite"/>
    </source>
</evidence>
<dbReference type="InterPro" id="IPR013320">
    <property type="entry name" value="ConA-like_dom_sf"/>
</dbReference>
<dbReference type="InterPro" id="IPR003877">
    <property type="entry name" value="SPRY_dom"/>
</dbReference>
<dbReference type="SUPFAM" id="SSF49899">
    <property type="entry name" value="Concanavalin A-like lectins/glucanases"/>
    <property type="match status" value="1"/>
</dbReference>
<reference evidence="3" key="1">
    <citation type="submission" date="2021-01" db="EMBL/GenBank/DDBJ databases">
        <authorList>
            <person name="Corre E."/>
            <person name="Pelletier E."/>
            <person name="Niang G."/>
            <person name="Scheremetjew M."/>
            <person name="Finn R."/>
            <person name="Kale V."/>
            <person name="Holt S."/>
            <person name="Cochrane G."/>
            <person name="Meng A."/>
            <person name="Brown T."/>
            <person name="Cohen L."/>
        </authorList>
    </citation>
    <scope>NUCLEOTIDE SEQUENCE</scope>
    <source>
        <strain evidence="3">CCMP325</strain>
    </source>
</reference>
<gene>
    <name evidence="3" type="ORF">HPHI1048_LOCUS10388</name>
</gene>
<dbReference type="InterPro" id="IPR001870">
    <property type="entry name" value="B30.2/SPRY"/>
</dbReference>
<dbReference type="PROSITE" id="PS50188">
    <property type="entry name" value="B302_SPRY"/>
    <property type="match status" value="1"/>
</dbReference>
<name>A0A7S0HIE7_9CRYP</name>
<dbReference type="Gene3D" id="2.60.120.920">
    <property type="match status" value="1"/>
</dbReference>
<dbReference type="Pfam" id="PF10607">
    <property type="entry name" value="CTLH"/>
    <property type="match status" value="1"/>
</dbReference>
<dbReference type="InterPro" id="IPR024964">
    <property type="entry name" value="CTLH/CRA"/>
</dbReference>
<dbReference type="CDD" id="cd12885">
    <property type="entry name" value="SPRY_RanBP_like"/>
    <property type="match status" value="1"/>
</dbReference>